<feature type="compositionally biased region" description="Basic residues" evidence="1">
    <location>
        <begin position="40"/>
        <end position="52"/>
    </location>
</feature>
<accession>A0A8S3SPC7</accession>
<feature type="compositionally biased region" description="Basic and acidic residues" evidence="1">
    <location>
        <begin position="1"/>
        <end position="39"/>
    </location>
</feature>
<proteinExistence type="predicted"/>
<dbReference type="InterPro" id="IPR013083">
    <property type="entry name" value="Znf_RING/FYVE/PHD"/>
</dbReference>
<dbReference type="SUPFAM" id="SSF57903">
    <property type="entry name" value="FYVE/PHD zinc finger"/>
    <property type="match status" value="1"/>
</dbReference>
<sequence length="243" mass="28443">MRNELKRKAEEQIEKEDGIKRRKEEREAKRLKKVENDKTKRLKSANRKKKLSKTNQSKVIDVPETVNPNTTTIMADVHAVLILESDQNDVEVMAENQTEIESEELNIELCRPRPRSRRNNRGQKISEEDDDDEVFTCGVCATRGKKLDEKNGIFWVGCDRDTCPLIWYHYNCLQRQDQITVDLSLLFPENNGCALFVLTPIILKSEHVIIPPFLVKERCIWTIHDNLFHSLYSKTKVQTFFRL</sequence>
<evidence type="ECO:0000313" key="3">
    <source>
        <dbReference type="Proteomes" id="UP000683360"/>
    </source>
</evidence>
<dbReference type="EMBL" id="CAJPWZ010001646">
    <property type="protein sequence ID" value="CAG2219939.1"/>
    <property type="molecule type" value="Genomic_DNA"/>
</dbReference>
<dbReference type="AlphaFoldDB" id="A0A8S3SPC7"/>
<dbReference type="InterPro" id="IPR011011">
    <property type="entry name" value="Znf_FYVE_PHD"/>
</dbReference>
<feature type="region of interest" description="Disordered" evidence="1">
    <location>
        <begin position="1"/>
        <end position="60"/>
    </location>
</feature>
<name>A0A8S3SPC7_MYTED</name>
<evidence type="ECO:0000256" key="1">
    <source>
        <dbReference type="SAM" id="MobiDB-lite"/>
    </source>
</evidence>
<organism evidence="2 3">
    <name type="scientific">Mytilus edulis</name>
    <name type="common">Blue mussel</name>
    <dbReference type="NCBI Taxonomy" id="6550"/>
    <lineage>
        <taxon>Eukaryota</taxon>
        <taxon>Metazoa</taxon>
        <taxon>Spiralia</taxon>
        <taxon>Lophotrochozoa</taxon>
        <taxon>Mollusca</taxon>
        <taxon>Bivalvia</taxon>
        <taxon>Autobranchia</taxon>
        <taxon>Pteriomorphia</taxon>
        <taxon>Mytilida</taxon>
        <taxon>Mytiloidea</taxon>
        <taxon>Mytilidae</taxon>
        <taxon>Mytilinae</taxon>
        <taxon>Mytilus</taxon>
    </lineage>
</organism>
<reference evidence="2" key="1">
    <citation type="submission" date="2021-03" db="EMBL/GenBank/DDBJ databases">
        <authorList>
            <person name="Bekaert M."/>
        </authorList>
    </citation>
    <scope>NUCLEOTIDE SEQUENCE</scope>
</reference>
<dbReference type="Gene3D" id="3.30.40.10">
    <property type="entry name" value="Zinc/RING finger domain, C3HC4 (zinc finger)"/>
    <property type="match status" value="1"/>
</dbReference>
<keyword evidence="3" id="KW-1185">Reference proteome</keyword>
<gene>
    <name evidence="2" type="ORF">MEDL_33411</name>
</gene>
<evidence type="ECO:0000313" key="2">
    <source>
        <dbReference type="EMBL" id="CAG2219939.1"/>
    </source>
</evidence>
<comment type="caution">
    <text evidence="2">The sequence shown here is derived from an EMBL/GenBank/DDBJ whole genome shotgun (WGS) entry which is preliminary data.</text>
</comment>
<dbReference type="Proteomes" id="UP000683360">
    <property type="component" value="Unassembled WGS sequence"/>
</dbReference>
<protein>
    <submittedName>
        <fullName evidence="2">Uncharacterized protein</fullName>
    </submittedName>
</protein>